<dbReference type="Proteomes" id="UP001597280">
    <property type="component" value="Unassembled WGS sequence"/>
</dbReference>
<comment type="caution">
    <text evidence="2">The sequence shown here is derived from an EMBL/GenBank/DDBJ whole genome shotgun (WGS) entry which is preliminary data.</text>
</comment>
<name>A0ABW4PZJ8_9MICO</name>
<evidence type="ECO:0000256" key="1">
    <source>
        <dbReference type="SAM" id="Phobius"/>
    </source>
</evidence>
<keyword evidence="1" id="KW-1133">Transmembrane helix</keyword>
<proteinExistence type="predicted"/>
<keyword evidence="1" id="KW-0812">Transmembrane</keyword>
<evidence type="ECO:0000313" key="3">
    <source>
        <dbReference type="Proteomes" id="UP001597280"/>
    </source>
</evidence>
<sequence>MHADPDDPTLLHSHFALRAPTLVIATLPGRFLLRRVLRRMAENELRATGFTLTGPYCFHFGSTDGAAVAFVHFTCRDQLAADFAGETAR</sequence>
<protein>
    <submittedName>
        <fullName evidence="2">Uncharacterized protein</fullName>
    </submittedName>
</protein>
<keyword evidence="1" id="KW-0472">Membrane</keyword>
<evidence type="ECO:0000313" key="2">
    <source>
        <dbReference type="EMBL" id="MFD1836249.1"/>
    </source>
</evidence>
<dbReference type="RefSeq" id="WP_343905626.1">
    <property type="nucleotide sequence ID" value="NZ_BAAAIS010000003.1"/>
</dbReference>
<organism evidence="2 3">
    <name type="scientific">Brachybacterium rhamnosum</name>
    <dbReference type="NCBI Taxonomy" id="173361"/>
    <lineage>
        <taxon>Bacteria</taxon>
        <taxon>Bacillati</taxon>
        <taxon>Actinomycetota</taxon>
        <taxon>Actinomycetes</taxon>
        <taxon>Micrococcales</taxon>
        <taxon>Dermabacteraceae</taxon>
        <taxon>Brachybacterium</taxon>
    </lineage>
</organism>
<reference evidence="3" key="1">
    <citation type="journal article" date="2019" name="Int. J. Syst. Evol. Microbiol.">
        <title>The Global Catalogue of Microorganisms (GCM) 10K type strain sequencing project: providing services to taxonomists for standard genome sequencing and annotation.</title>
        <authorList>
            <consortium name="The Broad Institute Genomics Platform"/>
            <consortium name="The Broad Institute Genome Sequencing Center for Infectious Disease"/>
            <person name="Wu L."/>
            <person name="Ma J."/>
        </authorList>
    </citation>
    <scope>NUCLEOTIDE SEQUENCE [LARGE SCALE GENOMIC DNA]</scope>
    <source>
        <strain evidence="3">JCM 11650</strain>
    </source>
</reference>
<dbReference type="EMBL" id="JBHUFL010000003">
    <property type="protein sequence ID" value="MFD1836249.1"/>
    <property type="molecule type" value="Genomic_DNA"/>
</dbReference>
<feature type="transmembrane region" description="Helical" evidence="1">
    <location>
        <begin position="15"/>
        <end position="33"/>
    </location>
</feature>
<gene>
    <name evidence="2" type="ORF">ACFSDA_14355</name>
</gene>
<keyword evidence="3" id="KW-1185">Reference proteome</keyword>
<accession>A0ABW4PZJ8</accession>